<proteinExistence type="predicted"/>
<reference evidence="3 4" key="1">
    <citation type="submission" date="2008-07" db="EMBL/GenBank/DDBJ databases">
        <authorList>
            <person name="Tandeau de Marsac N."/>
            <person name="Ferriera S."/>
            <person name="Johnson J."/>
            <person name="Kravitz S."/>
            <person name="Beeson K."/>
            <person name="Sutton G."/>
            <person name="Rogers Y.-H."/>
            <person name="Friedman R."/>
            <person name="Frazier M."/>
            <person name="Venter J.C."/>
        </authorList>
    </citation>
    <scope>NUCLEOTIDE SEQUENCE [LARGE SCALE GENOMIC DNA]</scope>
    <source>
        <strain evidence="3 4">PCC 7420</strain>
    </source>
</reference>
<dbReference type="InterPro" id="IPR050967">
    <property type="entry name" value="Thiamine_Salvage_TenA"/>
</dbReference>
<dbReference type="STRING" id="118168.MC7420_7006"/>
<dbReference type="InterPro" id="IPR004305">
    <property type="entry name" value="Thiaminase-2/PQQC"/>
</dbReference>
<protein>
    <recommendedName>
        <fullName evidence="2">Thiaminase-2/PQQC domain-containing protein</fullName>
    </recommendedName>
</protein>
<dbReference type="EMBL" id="DS989841">
    <property type="protein sequence ID" value="EDX78353.1"/>
    <property type="molecule type" value="Genomic_DNA"/>
</dbReference>
<gene>
    <name evidence="3" type="ORF">MC7420_7006</name>
</gene>
<keyword evidence="4" id="KW-1185">Reference proteome</keyword>
<name>B4VIA8_9CYAN</name>
<dbReference type="SUPFAM" id="SSF48613">
    <property type="entry name" value="Heme oxygenase-like"/>
    <property type="match status" value="1"/>
</dbReference>
<comment type="pathway">
    <text evidence="1">Cofactor biosynthesis; thiamine diphosphate biosynthesis.</text>
</comment>
<evidence type="ECO:0000259" key="2">
    <source>
        <dbReference type="Pfam" id="PF03070"/>
    </source>
</evidence>
<dbReference type="InterPro" id="IPR016084">
    <property type="entry name" value="Haem_Oase-like_multi-hlx"/>
</dbReference>
<dbReference type="eggNOG" id="COG0819">
    <property type="taxonomic scope" value="Bacteria"/>
</dbReference>
<organism evidence="3 4">
    <name type="scientific">Coleofasciculus chthonoplastes PCC 7420</name>
    <dbReference type="NCBI Taxonomy" id="118168"/>
    <lineage>
        <taxon>Bacteria</taxon>
        <taxon>Bacillati</taxon>
        <taxon>Cyanobacteriota</taxon>
        <taxon>Cyanophyceae</taxon>
        <taxon>Coleofasciculales</taxon>
        <taxon>Coleofasciculaceae</taxon>
        <taxon>Coleofasciculus</taxon>
    </lineage>
</organism>
<dbReference type="Proteomes" id="UP000003835">
    <property type="component" value="Unassembled WGS sequence"/>
</dbReference>
<dbReference type="AlphaFoldDB" id="B4VIA8"/>
<dbReference type="OrthoDB" id="517083at2"/>
<accession>B4VIA8</accession>
<evidence type="ECO:0000256" key="1">
    <source>
        <dbReference type="ARBA" id="ARBA00004948"/>
    </source>
</evidence>
<evidence type="ECO:0000313" key="3">
    <source>
        <dbReference type="EMBL" id="EDX78353.1"/>
    </source>
</evidence>
<dbReference type="Gene3D" id="1.20.910.10">
    <property type="entry name" value="Heme oxygenase-like"/>
    <property type="match status" value="1"/>
</dbReference>
<feature type="domain" description="Thiaminase-2/PQQC" evidence="2">
    <location>
        <begin position="10"/>
        <end position="120"/>
    </location>
</feature>
<dbReference type="GO" id="GO:0005829">
    <property type="term" value="C:cytosol"/>
    <property type="evidence" value="ECO:0007669"/>
    <property type="project" value="TreeGrafter"/>
</dbReference>
<evidence type="ECO:0000313" key="4">
    <source>
        <dbReference type="Proteomes" id="UP000003835"/>
    </source>
</evidence>
<sequence length="127" mass="14622">MYKTRPDQLNLNTQKQPACNQYCHFMQTLGDMPYPVQATAFWAIELAYNQGWQLPGQMSGSYNEFAQRWGNPGFTEYVTLLEKQANQVLPEASESIQQQAESAFLQVAQLEAEFWQMAFNAETDRAR</sequence>
<dbReference type="RefSeq" id="WP_006097805.1">
    <property type="nucleotide sequence ID" value="NZ_DS989841.1"/>
</dbReference>
<dbReference type="PANTHER" id="PTHR43198">
    <property type="entry name" value="BIFUNCTIONAL TH2 PROTEIN"/>
    <property type="match status" value="1"/>
</dbReference>
<dbReference type="Pfam" id="PF03070">
    <property type="entry name" value="TENA_THI-4"/>
    <property type="match status" value="1"/>
</dbReference>
<dbReference type="HOGENOM" id="CLU_1966804_0_0_3"/>
<dbReference type="PANTHER" id="PTHR43198:SF5">
    <property type="entry name" value="BIFUNCTIONAL TENA-E PROTEIN"/>
    <property type="match status" value="1"/>
</dbReference>